<evidence type="ECO:0000313" key="1">
    <source>
        <dbReference type="EMBL" id="KAF3763897.1"/>
    </source>
</evidence>
<gene>
    <name evidence="1" type="ORF">M406DRAFT_323377</name>
</gene>
<dbReference type="Proteomes" id="UP000803844">
    <property type="component" value="Unassembled WGS sequence"/>
</dbReference>
<comment type="caution">
    <text evidence="1">The sequence shown here is derived from an EMBL/GenBank/DDBJ whole genome shotgun (WGS) entry which is preliminary data.</text>
</comment>
<keyword evidence="2" id="KW-1185">Reference proteome</keyword>
<proteinExistence type="predicted"/>
<protein>
    <submittedName>
        <fullName evidence="1">Uncharacterized protein</fullName>
    </submittedName>
</protein>
<feature type="non-terminal residue" evidence="1">
    <location>
        <position position="73"/>
    </location>
</feature>
<name>A0A9P4XYX0_CRYP1</name>
<dbReference type="GeneID" id="63836891"/>
<dbReference type="RefSeq" id="XP_040774858.1">
    <property type="nucleotide sequence ID" value="XM_040919762.1"/>
</dbReference>
<evidence type="ECO:0000313" key="2">
    <source>
        <dbReference type="Proteomes" id="UP000803844"/>
    </source>
</evidence>
<sequence length="73" mass="7941">MGASEVALGADLGHIENFEGFFEKDWMHYTPLDEAKPAAHDAMFHPRSIICPTLHDGRSIRVFGLGQGRGGSS</sequence>
<organism evidence="1 2">
    <name type="scientific">Cryphonectria parasitica (strain ATCC 38755 / EP155)</name>
    <dbReference type="NCBI Taxonomy" id="660469"/>
    <lineage>
        <taxon>Eukaryota</taxon>
        <taxon>Fungi</taxon>
        <taxon>Dikarya</taxon>
        <taxon>Ascomycota</taxon>
        <taxon>Pezizomycotina</taxon>
        <taxon>Sordariomycetes</taxon>
        <taxon>Sordariomycetidae</taxon>
        <taxon>Diaporthales</taxon>
        <taxon>Cryphonectriaceae</taxon>
        <taxon>Cryphonectria-Endothia species complex</taxon>
        <taxon>Cryphonectria</taxon>
    </lineage>
</organism>
<dbReference type="EMBL" id="MU032349">
    <property type="protein sequence ID" value="KAF3763897.1"/>
    <property type="molecule type" value="Genomic_DNA"/>
</dbReference>
<dbReference type="AlphaFoldDB" id="A0A9P4XYX0"/>
<reference evidence="1" key="1">
    <citation type="journal article" date="2020" name="Phytopathology">
        <title>Genome sequence of the chestnut blight fungus Cryphonectria parasitica EP155: A fundamental resource for an archetypical invasive plant pathogen.</title>
        <authorList>
            <person name="Crouch J.A."/>
            <person name="Dawe A."/>
            <person name="Aerts A."/>
            <person name="Barry K."/>
            <person name="Churchill A.C.L."/>
            <person name="Grimwood J."/>
            <person name="Hillman B."/>
            <person name="Milgroom M.G."/>
            <person name="Pangilinan J."/>
            <person name="Smith M."/>
            <person name="Salamov A."/>
            <person name="Schmutz J."/>
            <person name="Yadav J."/>
            <person name="Grigoriev I.V."/>
            <person name="Nuss D."/>
        </authorList>
    </citation>
    <scope>NUCLEOTIDE SEQUENCE</scope>
    <source>
        <strain evidence="1">EP155</strain>
    </source>
</reference>
<accession>A0A9P4XYX0</accession>